<dbReference type="SUPFAM" id="SSF53062">
    <property type="entry name" value="PTS system fructose IIA component-like"/>
    <property type="match status" value="1"/>
</dbReference>
<comment type="caution">
    <text evidence="4">The sequence shown here is derived from an EMBL/GenBank/DDBJ whole genome shotgun (WGS) entry which is preliminary data.</text>
</comment>
<gene>
    <name evidence="4" type="ORF">IV49_GL000862</name>
</gene>
<feature type="domain" description="PRD" evidence="3">
    <location>
        <begin position="667"/>
        <end position="765"/>
    </location>
</feature>
<evidence type="ECO:0008006" key="6">
    <source>
        <dbReference type="Google" id="ProtNLM"/>
    </source>
</evidence>
<dbReference type="Pfam" id="PF03610">
    <property type="entry name" value="EIIA-man"/>
    <property type="match status" value="1"/>
</dbReference>
<evidence type="ECO:0000313" key="5">
    <source>
        <dbReference type="Proteomes" id="UP000051841"/>
    </source>
</evidence>
<dbReference type="Gene3D" id="3.40.50.510">
    <property type="entry name" value="Phosphotransferase system, mannose-type IIA component"/>
    <property type="match status" value="1"/>
</dbReference>
<reference evidence="4 5" key="1">
    <citation type="journal article" date="2015" name="Genome Announc.">
        <title>Expanding the biotechnology potential of lactobacilli through comparative genomics of 213 strains and associated genera.</title>
        <authorList>
            <person name="Sun Z."/>
            <person name="Harris H.M."/>
            <person name="McCann A."/>
            <person name="Guo C."/>
            <person name="Argimon S."/>
            <person name="Zhang W."/>
            <person name="Yang X."/>
            <person name="Jeffery I.B."/>
            <person name="Cooney J.C."/>
            <person name="Kagawa T.F."/>
            <person name="Liu W."/>
            <person name="Song Y."/>
            <person name="Salvetti E."/>
            <person name="Wrobel A."/>
            <person name="Rasinkangas P."/>
            <person name="Parkhill J."/>
            <person name="Rea M.C."/>
            <person name="O'Sullivan O."/>
            <person name="Ritari J."/>
            <person name="Douillard F.P."/>
            <person name="Paul Ross R."/>
            <person name="Yang R."/>
            <person name="Briner A.E."/>
            <person name="Felis G.E."/>
            <person name="de Vos W.M."/>
            <person name="Barrangou R."/>
            <person name="Klaenhammer T.R."/>
            <person name="Caufield P.W."/>
            <person name="Cui Y."/>
            <person name="Zhang H."/>
            <person name="O'Toole P.W."/>
        </authorList>
    </citation>
    <scope>NUCLEOTIDE SEQUENCE [LARGE SCALE GENOMIC DNA]</scope>
    <source>
        <strain evidence="4 5">DSM 20405</strain>
    </source>
</reference>
<dbReference type="GO" id="GO:0016020">
    <property type="term" value="C:membrane"/>
    <property type="evidence" value="ECO:0007669"/>
    <property type="project" value="InterPro"/>
</dbReference>
<dbReference type="Pfam" id="PF00874">
    <property type="entry name" value="PRD"/>
    <property type="match status" value="2"/>
</dbReference>
<dbReference type="InterPro" id="IPR036662">
    <property type="entry name" value="PTS_EIIA_man-typ_sf"/>
</dbReference>
<dbReference type="SUPFAM" id="SSF63520">
    <property type="entry name" value="PTS-regulatory domain, PRD"/>
    <property type="match status" value="2"/>
</dbReference>
<dbReference type="PATRIC" id="fig|1410657.5.peg.898"/>
<dbReference type="PROSITE" id="PS51096">
    <property type="entry name" value="PTS_EIIA_TYPE_4"/>
    <property type="match status" value="1"/>
</dbReference>
<evidence type="ECO:0000313" key="4">
    <source>
        <dbReference type="EMBL" id="KRN49743.1"/>
    </source>
</evidence>
<dbReference type="InterPro" id="IPR011608">
    <property type="entry name" value="PRD"/>
</dbReference>
<dbReference type="Gene3D" id="1.10.1790.10">
    <property type="entry name" value="PRD domain"/>
    <property type="match status" value="2"/>
</dbReference>
<dbReference type="GO" id="GO:0009401">
    <property type="term" value="P:phosphoenolpyruvate-dependent sugar phosphotransferase system"/>
    <property type="evidence" value="ECO:0007669"/>
    <property type="project" value="InterPro"/>
</dbReference>
<evidence type="ECO:0000259" key="3">
    <source>
        <dbReference type="PROSITE" id="PS51372"/>
    </source>
</evidence>
<evidence type="ECO:0000259" key="2">
    <source>
        <dbReference type="PROSITE" id="PS51096"/>
    </source>
</evidence>
<dbReference type="Proteomes" id="UP000051841">
    <property type="component" value="Unassembled WGS sequence"/>
</dbReference>
<organism evidence="4 5">
    <name type="scientific">Kandleria vitulina DSM 20405</name>
    <dbReference type="NCBI Taxonomy" id="1410657"/>
    <lineage>
        <taxon>Bacteria</taxon>
        <taxon>Bacillati</taxon>
        <taxon>Bacillota</taxon>
        <taxon>Erysipelotrichia</taxon>
        <taxon>Erysipelotrichales</taxon>
        <taxon>Coprobacillaceae</taxon>
        <taxon>Kandleria</taxon>
    </lineage>
</organism>
<accession>A0A0R2HA28</accession>
<feature type="domain" description="PRD" evidence="3">
    <location>
        <begin position="324"/>
        <end position="429"/>
    </location>
</feature>
<keyword evidence="1" id="KW-0808">Transferase</keyword>
<keyword evidence="5" id="KW-1185">Reference proteome</keyword>
<protein>
    <recommendedName>
        <fullName evidence="6">PRD domain-containing protein</fullName>
    </recommendedName>
</protein>
<evidence type="ECO:0000256" key="1">
    <source>
        <dbReference type="ARBA" id="ARBA00022679"/>
    </source>
</evidence>
<dbReference type="InterPro" id="IPR004701">
    <property type="entry name" value="PTS_EIIA_man-typ"/>
</dbReference>
<dbReference type="GO" id="GO:0016740">
    <property type="term" value="F:transferase activity"/>
    <property type="evidence" value="ECO:0007669"/>
    <property type="project" value="UniProtKB-KW"/>
</dbReference>
<dbReference type="EMBL" id="JQBL01000021">
    <property type="protein sequence ID" value="KRN49743.1"/>
    <property type="molecule type" value="Genomic_DNA"/>
</dbReference>
<dbReference type="PROSITE" id="PS51372">
    <property type="entry name" value="PRD_2"/>
    <property type="match status" value="2"/>
</dbReference>
<proteinExistence type="predicted"/>
<sequence length="765" mass="88229">MEGKVKKYKGRPVLYQIIINQDEAFTHLYGSETFLKEPIETMKAALHFPDDVKKILIVATSGSGTSAFAREACTYAYVNRMVSRDEVVEIDLSEDSKDNFIDKEGFYLIKNAQKLTRVQREKCLHTLKGIVIFQVDRNEDVSLFDEVRFIIHLPSLNSLTLEDRYGLIEYFFLDESKRLDDRIIVNVGLMQCLLVYPCVNGIKEMKREIAKGIANAYRREKNHTLTLELSDFSPNVRKGLLNMKNRQDVMEFIAHTALFIFDHETTLQTREKDIEADLYQITYKKRLPLIHTINTVGVKHLGDNVRDYVHDLYTLYDQSGETQLMNNGLRQEVIQFFKEAGETLHRSFTHDYIFGVAMHLQDTVLMASTQMQIDNTTMMDIIETYNQEYLLSRKFIRRVEEDLQKKLSPDESLFFTLFLSVMSSEKLGDQVVNLVAMHGQGASAIASVVSHLMPKCQLYAFDMPLDENINEVYERLKALIVSIDQGKGVHVIYDMGSINVMLSSISEETHIRISTLEVPISLLLMSAIKLADQGYTLEVIHNRLLDYASTSQVVKNVNEKFIVAFSKSQEHKSEEIKNRLEVLDGADGYKIYHFEADDTKSFVKQLDFLLMVGNLAAIVGTFDPAFFNVRYIDEKRIDQVSSISELLEEKEEYFDILGYLESQFEAFNRQDLEATIVPFMNDYERILNIHLDEDDYVGLMVHMACLIDRLMKNKTPTVNFDSDKIIVKYPQEKRELTKSLEPIEKYFHISFLEGDVATLISIVKR</sequence>
<feature type="domain" description="PTS EIIA type-4" evidence="2">
    <location>
        <begin position="430"/>
        <end position="576"/>
    </location>
</feature>
<dbReference type="GO" id="GO:0006355">
    <property type="term" value="P:regulation of DNA-templated transcription"/>
    <property type="evidence" value="ECO:0007669"/>
    <property type="project" value="InterPro"/>
</dbReference>
<dbReference type="AlphaFoldDB" id="A0A0R2HA28"/>
<name>A0A0R2HA28_9FIRM</name>
<dbReference type="InterPro" id="IPR036634">
    <property type="entry name" value="PRD_sf"/>
</dbReference>